<dbReference type="PANTHER" id="PTHR10026">
    <property type="entry name" value="CYCLIN"/>
    <property type="match status" value="1"/>
</dbReference>
<organism evidence="1 2">
    <name type="scientific">Neodothiora populina</name>
    <dbReference type="NCBI Taxonomy" id="2781224"/>
    <lineage>
        <taxon>Eukaryota</taxon>
        <taxon>Fungi</taxon>
        <taxon>Dikarya</taxon>
        <taxon>Ascomycota</taxon>
        <taxon>Pezizomycotina</taxon>
        <taxon>Dothideomycetes</taxon>
        <taxon>Dothideomycetidae</taxon>
        <taxon>Dothideales</taxon>
        <taxon>Dothioraceae</taxon>
        <taxon>Neodothiora</taxon>
    </lineage>
</organism>
<dbReference type="RefSeq" id="XP_069200107.1">
    <property type="nucleotide sequence ID" value="XM_069342385.1"/>
</dbReference>
<evidence type="ECO:0000313" key="2">
    <source>
        <dbReference type="Proteomes" id="UP001562354"/>
    </source>
</evidence>
<dbReference type="InterPro" id="IPR043198">
    <property type="entry name" value="Cyclin/Ssn8"/>
</dbReference>
<proteinExistence type="predicted"/>
<dbReference type="EMBL" id="JBFMKM010000009">
    <property type="protein sequence ID" value="KAL1303832.1"/>
    <property type="molecule type" value="Genomic_DNA"/>
</dbReference>
<protein>
    <recommendedName>
        <fullName evidence="3">Cyclin</fullName>
    </recommendedName>
</protein>
<dbReference type="GeneID" id="95973993"/>
<sequence>MYCKSRALLRQEFGLGEAPRFERSNHKSTSCSTGTDNCEEWNLNRMELSHLTNPIATPKQLQTSASQIDGVPPELEESVRYESSKLIQTAGVLLRLPQEVIAEAIIIFTRFWVGPEGGSLTQHSAMDIASATIYLVTKPSAHAVSPRQLLSVLWYLYKLPQNLSLESLSKVTLADSFLPEGTYQDALTSLVQNEAHILRVLGYQTHVALPYTLCINYLQTLEVFSAPEEGIALAKRAFAYLNIALLSPQCVYLTHQPHAIATSAIYLASKETGVKLPGDEWWEVFDVDREELGFLVVALISMTGFAEQEAQRWTGRKTPLTVEELQAEIETQRLMENGE</sequence>
<dbReference type="InterPro" id="IPR036915">
    <property type="entry name" value="Cyclin-like_sf"/>
</dbReference>
<reference evidence="1 2" key="1">
    <citation type="submission" date="2024-07" db="EMBL/GenBank/DDBJ databases">
        <title>Draft sequence of the Neodothiora populina.</title>
        <authorList>
            <person name="Drown D.D."/>
            <person name="Schuette U.S."/>
            <person name="Buechlein A.B."/>
            <person name="Rusch D.R."/>
            <person name="Winton L.W."/>
            <person name="Adams G.A."/>
        </authorList>
    </citation>
    <scope>NUCLEOTIDE SEQUENCE [LARGE SCALE GENOMIC DNA]</scope>
    <source>
        <strain evidence="1 2">CPC 39397</strain>
    </source>
</reference>
<dbReference type="SUPFAM" id="SSF47954">
    <property type="entry name" value="Cyclin-like"/>
    <property type="match status" value="2"/>
</dbReference>
<dbReference type="Proteomes" id="UP001562354">
    <property type="component" value="Unassembled WGS sequence"/>
</dbReference>
<name>A0ABR3PCQ5_9PEZI</name>
<gene>
    <name evidence="1" type="ORF">AAFC00_000290</name>
</gene>
<keyword evidence="2" id="KW-1185">Reference proteome</keyword>
<dbReference type="Gene3D" id="1.10.472.10">
    <property type="entry name" value="Cyclin-like"/>
    <property type="match status" value="2"/>
</dbReference>
<comment type="caution">
    <text evidence="1">The sequence shown here is derived from an EMBL/GenBank/DDBJ whole genome shotgun (WGS) entry which is preliminary data.</text>
</comment>
<evidence type="ECO:0008006" key="3">
    <source>
        <dbReference type="Google" id="ProtNLM"/>
    </source>
</evidence>
<evidence type="ECO:0000313" key="1">
    <source>
        <dbReference type="EMBL" id="KAL1303832.1"/>
    </source>
</evidence>
<accession>A0ABR3PCQ5</accession>